<dbReference type="InterPro" id="IPR036397">
    <property type="entry name" value="RNaseH_sf"/>
</dbReference>
<dbReference type="Pfam" id="PF01351">
    <property type="entry name" value="RNase_HII"/>
    <property type="match status" value="1"/>
</dbReference>
<organism evidence="18 19">
    <name type="scientific">Thermomicrobium roseum (strain ATCC 27502 / DSM 5159 / P-2)</name>
    <dbReference type="NCBI Taxonomy" id="309801"/>
    <lineage>
        <taxon>Bacteria</taxon>
        <taxon>Pseudomonadati</taxon>
        <taxon>Thermomicrobiota</taxon>
        <taxon>Thermomicrobia</taxon>
        <taxon>Thermomicrobiales</taxon>
        <taxon>Thermomicrobiaceae</taxon>
        <taxon>Thermomicrobium</taxon>
    </lineage>
</organism>
<dbReference type="GO" id="GO:0003723">
    <property type="term" value="F:RNA binding"/>
    <property type="evidence" value="ECO:0007669"/>
    <property type="project" value="UniProtKB-UniRule"/>
</dbReference>
<keyword evidence="8 14" id="KW-0963">Cytoplasm</keyword>
<reference evidence="18 19" key="1">
    <citation type="journal article" date="2009" name="PLoS ONE">
        <title>Complete genome sequence of the aerobic CO-oxidizing thermophile Thermomicrobium roseum.</title>
        <authorList>
            <person name="Wu D."/>
            <person name="Raymond J."/>
            <person name="Wu M."/>
            <person name="Chatterji S."/>
            <person name="Ren Q."/>
            <person name="Graham J.E."/>
            <person name="Bryant D.A."/>
            <person name="Robb F."/>
            <person name="Colman A."/>
            <person name="Tallon L.J."/>
            <person name="Badger J.H."/>
            <person name="Madupu R."/>
            <person name="Ward N.L."/>
            <person name="Eisen J.A."/>
        </authorList>
    </citation>
    <scope>NUCLEOTIDE SEQUENCE [LARGE SCALE GENOMIC DNA]</scope>
    <source>
        <strain evidence="19">ATCC 27502 / DSM 5159 / P-2</strain>
    </source>
</reference>
<dbReference type="KEGG" id="tro:trd_1047"/>
<gene>
    <name evidence="14 18" type="primary">rnhB</name>
    <name evidence="18" type="ordered locus">trd_1047</name>
</gene>
<dbReference type="InterPro" id="IPR022898">
    <property type="entry name" value="RNase_HII"/>
</dbReference>
<accession>B9L043</accession>
<feature type="binding site" evidence="14 15">
    <location>
        <position position="39"/>
    </location>
    <ligand>
        <name>a divalent metal cation</name>
        <dbReference type="ChEBI" id="CHEBI:60240"/>
    </ligand>
</feature>
<dbReference type="OrthoDB" id="9803420at2"/>
<dbReference type="NCBIfam" id="NF000595">
    <property type="entry name" value="PRK00015.1-3"/>
    <property type="match status" value="1"/>
</dbReference>
<evidence type="ECO:0000256" key="5">
    <source>
        <dbReference type="ARBA" id="ARBA00007383"/>
    </source>
</evidence>
<dbReference type="PANTHER" id="PTHR10954:SF18">
    <property type="entry name" value="RIBONUCLEASE HII"/>
    <property type="match status" value="1"/>
</dbReference>
<name>B9L043_THERP</name>
<evidence type="ECO:0000259" key="17">
    <source>
        <dbReference type="PROSITE" id="PS51975"/>
    </source>
</evidence>
<dbReference type="EMBL" id="CP001275">
    <property type="protein sequence ID" value="ACM05031.1"/>
    <property type="molecule type" value="Genomic_DNA"/>
</dbReference>
<comment type="catalytic activity">
    <reaction evidence="1 14 15 16">
        <text>Endonucleolytic cleavage to 5'-phosphomonoester.</text>
        <dbReference type="EC" id="3.1.26.4"/>
    </reaction>
</comment>
<feature type="binding site" evidence="14 15">
    <location>
        <position position="130"/>
    </location>
    <ligand>
        <name>a divalent metal cation</name>
        <dbReference type="ChEBI" id="CHEBI:60240"/>
    </ligand>
</feature>
<keyword evidence="19" id="KW-1185">Reference proteome</keyword>
<dbReference type="GO" id="GO:0005737">
    <property type="term" value="C:cytoplasm"/>
    <property type="evidence" value="ECO:0007669"/>
    <property type="project" value="UniProtKB-SubCell"/>
</dbReference>
<dbReference type="Gene3D" id="3.30.420.10">
    <property type="entry name" value="Ribonuclease H-like superfamily/Ribonuclease H"/>
    <property type="match status" value="1"/>
</dbReference>
<dbReference type="GO" id="GO:0006298">
    <property type="term" value="P:mismatch repair"/>
    <property type="evidence" value="ECO:0007669"/>
    <property type="project" value="TreeGrafter"/>
</dbReference>
<feature type="domain" description="RNase H type-2" evidence="17">
    <location>
        <begin position="32"/>
        <end position="219"/>
    </location>
</feature>
<dbReference type="RefSeq" id="WP_015922001.1">
    <property type="nucleotide sequence ID" value="NC_011959.1"/>
</dbReference>
<evidence type="ECO:0000313" key="18">
    <source>
        <dbReference type="EMBL" id="ACM05031.1"/>
    </source>
</evidence>
<sequence>MVSLASTRQRRSGRGERPTFELEQALWQAGNRWVAGVDEVGRGALAGPVVAAACIFEPSTELPDQLRDSKRLTDPQRRALADWVRQYSLRWAIGAASHREVDRLGIVRATALAMLRALQRLGPVDHVLYDGLPLTEFERLPGTAVVHGDMRCASIAAASILAKVIRDDLMARLAVRYPGYGWEENAGYGTPSHRRAIRELGSTPFHRRSFQVRMDTDEE</sequence>
<dbReference type="EC" id="3.1.26.4" evidence="6 14"/>
<dbReference type="HAMAP" id="MF_00052_B">
    <property type="entry name" value="RNase_HII_B"/>
    <property type="match status" value="1"/>
</dbReference>
<dbReference type="InterPro" id="IPR024567">
    <property type="entry name" value="RNase_HII/HIII_dom"/>
</dbReference>
<evidence type="ECO:0000256" key="13">
    <source>
        <dbReference type="ARBA" id="ARBA00023211"/>
    </source>
</evidence>
<comment type="cofactor">
    <cofactor evidence="2">
        <name>Mg(2+)</name>
        <dbReference type="ChEBI" id="CHEBI:18420"/>
    </cofactor>
</comment>
<proteinExistence type="inferred from homology"/>
<dbReference type="PROSITE" id="PS51975">
    <property type="entry name" value="RNASE_H_2"/>
    <property type="match status" value="1"/>
</dbReference>
<keyword evidence="9 14" id="KW-0540">Nuclease</keyword>
<keyword evidence="11 14" id="KW-0255">Endonuclease</keyword>
<evidence type="ECO:0000256" key="11">
    <source>
        <dbReference type="ARBA" id="ARBA00022759"/>
    </source>
</evidence>
<evidence type="ECO:0000256" key="16">
    <source>
        <dbReference type="RuleBase" id="RU003515"/>
    </source>
</evidence>
<comment type="function">
    <text evidence="3 14 16">Endonuclease that specifically degrades the RNA of RNA-DNA hybrids.</text>
</comment>
<dbReference type="InterPro" id="IPR001352">
    <property type="entry name" value="RNase_HII/HIII"/>
</dbReference>
<dbReference type="eggNOG" id="COG0164">
    <property type="taxonomic scope" value="Bacteria"/>
</dbReference>
<evidence type="ECO:0000256" key="9">
    <source>
        <dbReference type="ARBA" id="ARBA00022722"/>
    </source>
</evidence>
<evidence type="ECO:0000256" key="2">
    <source>
        <dbReference type="ARBA" id="ARBA00001946"/>
    </source>
</evidence>
<evidence type="ECO:0000256" key="14">
    <source>
        <dbReference type="HAMAP-Rule" id="MF_00052"/>
    </source>
</evidence>
<evidence type="ECO:0000256" key="1">
    <source>
        <dbReference type="ARBA" id="ARBA00000077"/>
    </source>
</evidence>
<evidence type="ECO:0000256" key="4">
    <source>
        <dbReference type="ARBA" id="ARBA00004496"/>
    </source>
</evidence>
<comment type="subcellular location">
    <subcellularLocation>
        <location evidence="4 14">Cytoplasm</location>
    </subcellularLocation>
</comment>
<feature type="binding site" evidence="14 15">
    <location>
        <position position="38"/>
    </location>
    <ligand>
        <name>a divalent metal cation</name>
        <dbReference type="ChEBI" id="CHEBI:60240"/>
    </ligand>
</feature>
<dbReference type="AlphaFoldDB" id="B9L043"/>
<dbReference type="SUPFAM" id="SSF53098">
    <property type="entry name" value="Ribonuclease H-like"/>
    <property type="match status" value="1"/>
</dbReference>
<evidence type="ECO:0000256" key="6">
    <source>
        <dbReference type="ARBA" id="ARBA00012180"/>
    </source>
</evidence>
<dbReference type="GO" id="GO:0004523">
    <property type="term" value="F:RNA-DNA hybrid ribonuclease activity"/>
    <property type="evidence" value="ECO:0007669"/>
    <property type="project" value="UniProtKB-UniRule"/>
</dbReference>
<dbReference type="GO" id="GO:0043137">
    <property type="term" value="P:DNA replication, removal of RNA primer"/>
    <property type="evidence" value="ECO:0007669"/>
    <property type="project" value="TreeGrafter"/>
</dbReference>
<dbReference type="InterPro" id="IPR012337">
    <property type="entry name" value="RNaseH-like_sf"/>
</dbReference>
<dbReference type="PANTHER" id="PTHR10954">
    <property type="entry name" value="RIBONUCLEASE H2 SUBUNIT A"/>
    <property type="match status" value="1"/>
</dbReference>
<dbReference type="GO" id="GO:0030145">
    <property type="term" value="F:manganese ion binding"/>
    <property type="evidence" value="ECO:0007669"/>
    <property type="project" value="UniProtKB-UniRule"/>
</dbReference>
<protein>
    <recommendedName>
        <fullName evidence="7 14">Ribonuclease HII</fullName>
        <shortName evidence="14">RNase HII</shortName>
        <ecNumber evidence="6 14">3.1.26.4</ecNumber>
    </recommendedName>
</protein>
<keyword evidence="10 14" id="KW-0479">Metal-binding</keyword>
<evidence type="ECO:0000256" key="15">
    <source>
        <dbReference type="PROSITE-ProRule" id="PRU01319"/>
    </source>
</evidence>
<dbReference type="Proteomes" id="UP000000447">
    <property type="component" value="Chromosome"/>
</dbReference>
<evidence type="ECO:0000256" key="10">
    <source>
        <dbReference type="ARBA" id="ARBA00022723"/>
    </source>
</evidence>
<keyword evidence="12 14" id="KW-0378">Hydrolase</keyword>
<evidence type="ECO:0000256" key="7">
    <source>
        <dbReference type="ARBA" id="ARBA00019179"/>
    </source>
</evidence>
<evidence type="ECO:0000256" key="12">
    <source>
        <dbReference type="ARBA" id="ARBA00022801"/>
    </source>
</evidence>
<evidence type="ECO:0000256" key="3">
    <source>
        <dbReference type="ARBA" id="ARBA00004065"/>
    </source>
</evidence>
<keyword evidence="13 14" id="KW-0464">Manganese</keyword>
<dbReference type="CDD" id="cd07182">
    <property type="entry name" value="RNase_HII_bacteria_HII_like"/>
    <property type="match status" value="1"/>
</dbReference>
<comment type="similarity">
    <text evidence="5 14 16">Belongs to the RNase HII family.</text>
</comment>
<dbReference type="GO" id="GO:0032299">
    <property type="term" value="C:ribonuclease H2 complex"/>
    <property type="evidence" value="ECO:0007669"/>
    <property type="project" value="TreeGrafter"/>
</dbReference>
<comment type="cofactor">
    <cofactor evidence="14 15">
        <name>Mn(2+)</name>
        <dbReference type="ChEBI" id="CHEBI:29035"/>
    </cofactor>
    <cofactor evidence="14 15">
        <name>Mg(2+)</name>
        <dbReference type="ChEBI" id="CHEBI:18420"/>
    </cofactor>
    <text evidence="14 15">Manganese or magnesium. Binds 1 divalent metal ion per monomer in the absence of substrate. May bind a second metal ion after substrate binding.</text>
</comment>
<dbReference type="HOGENOM" id="CLU_036532_3_2_0"/>
<dbReference type="STRING" id="309801.trd_1047"/>
<evidence type="ECO:0000313" key="19">
    <source>
        <dbReference type="Proteomes" id="UP000000447"/>
    </source>
</evidence>
<evidence type="ECO:0000256" key="8">
    <source>
        <dbReference type="ARBA" id="ARBA00022490"/>
    </source>
</evidence>